<dbReference type="InterPro" id="IPR001584">
    <property type="entry name" value="Integrase_cat-core"/>
</dbReference>
<dbReference type="InterPro" id="IPR043502">
    <property type="entry name" value="DNA/RNA_pol_sf"/>
</dbReference>
<evidence type="ECO:0000259" key="2">
    <source>
        <dbReference type="PROSITE" id="PS50994"/>
    </source>
</evidence>
<feature type="domain" description="Integrase catalytic" evidence="2">
    <location>
        <begin position="978"/>
        <end position="1105"/>
    </location>
</feature>
<proteinExistence type="predicted"/>
<accession>A0ABM4TWB9</accession>
<dbReference type="SUPFAM" id="SSF56672">
    <property type="entry name" value="DNA/RNA polymerases"/>
    <property type="match status" value="1"/>
</dbReference>
<dbReference type="InterPro" id="IPR040676">
    <property type="entry name" value="DUF5641"/>
</dbReference>
<gene>
    <name evidence="4" type="primary">LOC139353944</name>
</gene>
<protein>
    <recommendedName>
        <fullName evidence="2">Integrase catalytic domain-containing protein</fullName>
    </recommendedName>
</protein>
<dbReference type="Pfam" id="PF18701">
    <property type="entry name" value="DUF5641"/>
    <property type="match status" value="1"/>
</dbReference>
<dbReference type="InterPro" id="IPR036397">
    <property type="entry name" value="RNaseH_sf"/>
</dbReference>
<reference evidence="4" key="1">
    <citation type="submission" date="2025-08" db="UniProtKB">
        <authorList>
            <consortium name="RefSeq"/>
        </authorList>
    </citation>
    <scope>IDENTIFICATION</scope>
</reference>
<dbReference type="Gene3D" id="3.30.420.10">
    <property type="entry name" value="Ribonuclease H-like superfamily/Ribonuclease H"/>
    <property type="match status" value="1"/>
</dbReference>
<feature type="region of interest" description="Disordered" evidence="1">
    <location>
        <begin position="125"/>
        <end position="148"/>
    </location>
</feature>
<dbReference type="Gene3D" id="3.10.10.10">
    <property type="entry name" value="HIV Type 1 Reverse Transcriptase, subunit A, domain 1"/>
    <property type="match status" value="1"/>
</dbReference>
<dbReference type="PANTHER" id="PTHR47331:SF5">
    <property type="entry name" value="RIBONUCLEASE H"/>
    <property type="match status" value="1"/>
</dbReference>
<dbReference type="Pfam" id="PF05380">
    <property type="entry name" value="Peptidase_A17"/>
    <property type="match status" value="1"/>
</dbReference>
<dbReference type="InterPro" id="IPR043128">
    <property type="entry name" value="Rev_trsase/Diguanyl_cyclase"/>
</dbReference>
<name>A0ABM4TWB9_DROSZ</name>
<dbReference type="SUPFAM" id="SSF53098">
    <property type="entry name" value="Ribonuclease H-like"/>
    <property type="match status" value="1"/>
</dbReference>
<dbReference type="GeneID" id="139353944"/>
<dbReference type="InterPro" id="IPR012337">
    <property type="entry name" value="RNaseH-like_sf"/>
</dbReference>
<feature type="compositionally biased region" description="Polar residues" evidence="1">
    <location>
        <begin position="125"/>
        <end position="134"/>
    </location>
</feature>
<sequence>MVPEVISTLKTFFGRPDQILDRLIDKAKRVSVNKDRLDSLIDYALAVRNICATMEACQLDAHLNNPMLVRELVDKLPNQYKLNWAMHPKDGSIANVKAFSDWLYKIAEAASTVVSTSYSRTNNVHTHTSYNDVQPQHAESEEHPHNSYRSENSPCFVCQSAQHPVAQCEQFKNLTYEERQQVVRDNRLCFKCLKVHGRRCSFTNACGVGGCESRHHPLLHKGKPNVNVVTSHQVKSAEVEQYFRIVPIHVQVDNIKVETFAFLDEGSSVTLIDESFFKRLNISGTPEPICMQWTNQTTRREGNSVRCNIRVAGAGATKTYWLNNVHTVKNLGLPKQTVNVHELRIKFPHLDGIPLQSYSNAEPMILIGTNNWKLAVPRRLREGKWNDPIASKCILGWGLQGSTSSKTAFSMHHCQCNWDEIEKSIKESFCVETVTPKTFRSVDDEKALEILDKTCSKNEGHYQVGLLWRENNPTLPESYNNAMKRLKCLKAKINREPELFGKIEMQINNLLEKGYASELSSAELLEQPERVWYLPIFITHNPNKPQKVRLVWDAAAKSHGKSLNDFMYTGPDLLHPLTEVLMAFRVGKIAVCGDIAEMFHQIRILESDAHAQRFVWYNNETQAIRTFVIRSMTFGISCAPCIAHYVRDKNAEEYKLQSPRAFEAITKAHYVDDYIDSLGDETEAIEVTLKVRDIHAAGGFNIRNWTSNSPEVLKHLQGNSLDLQSPKELGDPEKVLGMFWEPATDMFKYVFRFARMKRNVLSEEALPTKREVLQVLMSIFDPLGFLSCYTIGLKMLLQEIWRTGIGWDDILPGPQLSFWTKWKDLRPQATTVQVPRHYSPLLCMADFFELHTFVDASEYGYAAVCYFRIGKGDDITVSLIAAKSKVAPLKPLSIPRMELLAAVIGARLSYKVRSIRNISVDQHTYWTDSRTVLSWLTMDPRNFYSFVMHRVGEILETTNAVHIEIAHSLDTSSCIMCLANFMSRRGTPKEIFSDNGTNFKATEKIVKEELKNVEFDKLVIKYDKIKWRFNPPAAPHMGGAWERLIRSIKMVLKSISPNANYNDESLKNALISAEYVINSRPLTFVSLEAEDDDALTPNHLLLGSADGFKPPLTSESSPRQRWRQANELADLFWRRWVKEYMPIITKRSKWFPKRHPLAVGDVVIVVDENLPRNLWPKGRIKEVVTAKDGQVRSATIKTQHGTFEGAGEIEVDSQEPHIQDIHINIQNLIHILI</sequence>
<dbReference type="Gene3D" id="3.30.70.270">
    <property type="match status" value="1"/>
</dbReference>
<dbReference type="PANTHER" id="PTHR47331">
    <property type="entry name" value="PHD-TYPE DOMAIN-CONTAINING PROTEIN"/>
    <property type="match status" value="1"/>
</dbReference>
<dbReference type="PROSITE" id="PS50994">
    <property type="entry name" value="INTEGRASE"/>
    <property type="match status" value="1"/>
</dbReference>
<evidence type="ECO:0000313" key="4">
    <source>
        <dbReference type="RefSeq" id="XP_070854247.1"/>
    </source>
</evidence>
<dbReference type="Proteomes" id="UP001652628">
    <property type="component" value="Chromosome Y"/>
</dbReference>
<evidence type="ECO:0000256" key="1">
    <source>
        <dbReference type="SAM" id="MobiDB-lite"/>
    </source>
</evidence>
<evidence type="ECO:0000313" key="3">
    <source>
        <dbReference type="Proteomes" id="UP001652628"/>
    </source>
</evidence>
<dbReference type="RefSeq" id="XP_070854247.1">
    <property type="nucleotide sequence ID" value="XM_070998146.1"/>
</dbReference>
<organism evidence="3 4">
    <name type="scientific">Drosophila suzukii</name>
    <name type="common">Spotted-wing drosophila fruit fly</name>
    <dbReference type="NCBI Taxonomy" id="28584"/>
    <lineage>
        <taxon>Eukaryota</taxon>
        <taxon>Metazoa</taxon>
        <taxon>Ecdysozoa</taxon>
        <taxon>Arthropoda</taxon>
        <taxon>Hexapoda</taxon>
        <taxon>Insecta</taxon>
        <taxon>Pterygota</taxon>
        <taxon>Neoptera</taxon>
        <taxon>Endopterygota</taxon>
        <taxon>Diptera</taxon>
        <taxon>Brachycera</taxon>
        <taxon>Muscomorpha</taxon>
        <taxon>Ephydroidea</taxon>
        <taxon>Drosophilidae</taxon>
        <taxon>Drosophila</taxon>
        <taxon>Sophophora</taxon>
    </lineage>
</organism>
<keyword evidence="3" id="KW-1185">Reference proteome</keyword>
<dbReference type="InterPro" id="IPR008042">
    <property type="entry name" value="Retrotrans_Pao"/>
</dbReference>